<sequence length="341" mass="36015">MLNVKKLATAAMVTGLMSGTALAAPYHFNLVDQIQLPGHGGHGDWVEYDPGNGYVYVSLADKGVAVVDTATDKVVQYLPTLDHPEGEAADANYVYWALGAGAGAGKVNQLAVISKATWQVVSTVNTAGTSPDGVQIDAKGGKVFVESDDANTVEVYNEGPNPKLQANWSLIPATGSGPDVGMFVPSKNELFVPDDSLEEVLDANTGKILRSVDTQVEITAFGGTKGQIYDPVTNDIWVGTTSGGVFIYNADTLKPVGHLPAHGSVDQMDYDPKLRIAYAFQGAAKGFDAYNMNTMKPIAFTTTGVPLTHTGAVDLANHKIYAFAGKTNVLYVYQPIEGAAQ</sequence>
<dbReference type="Gene3D" id="2.130.10.10">
    <property type="entry name" value="YVTN repeat-like/Quinoprotein amine dehydrogenase"/>
    <property type="match status" value="2"/>
</dbReference>
<organism evidence="2 3">
    <name type="scientific">Acidocella aquatica</name>
    <dbReference type="NCBI Taxonomy" id="1922313"/>
    <lineage>
        <taxon>Bacteria</taxon>
        <taxon>Pseudomonadati</taxon>
        <taxon>Pseudomonadota</taxon>
        <taxon>Alphaproteobacteria</taxon>
        <taxon>Acetobacterales</taxon>
        <taxon>Acidocellaceae</taxon>
        <taxon>Acidocella</taxon>
    </lineage>
</organism>
<dbReference type="EMBL" id="BSOS01000090">
    <property type="protein sequence ID" value="GLR68607.1"/>
    <property type="molecule type" value="Genomic_DNA"/>
</dbReference>
<evidence type="ECO:0000313" key="3">
    <source>
        <dbReference type="Proteomes" id="UP001156641"/>
    </source>
</evidence>
<evidence type="ECO:0000313" key="2">
    <source>
        <dbReference type="EMBL" id="GLR68607.1"/>
    </source>
</evidence>
<dbReference type="Proteomes" id="UP001156641">
    <property type="component" value="Unassembled WGS sequence"/>
</dbReference>
<comment type="caution">
    <text evidence="2">The sequence shown here is derived from an EMBL/GenBank/DDBJ whole genome shotgun (WGS) entry which is preliminary data.</text>
</comment>
<dbReference type="RefSeq" id="WP_284259450.1">
    <property type="nucleotide sequence ID" value="NZ_BSOS01000090.1"/>
</dbReference>
<dbReference type="PANTHER" id="PTHR47197">
    <property type="entry name" value="PROTEIN NIRF"/>
    <property type="match status" value="1"/>
</dbReference>
<protein>
    <submittedName>
        <fullName evidence="2">Uncharacterized protein</fullName>
    </submittedName>
</protein>
<gene>
    <name evidence="2" type="ORF">GCM10010909_32880</name>
</gene>
<dbReference type="InterPro" id="IPR051200">
    <property type="entry name" value="Host-pathogen_enzymatic-act"/>
</dbReference>
<keyword evidence="1" id="KW-0732">Signal</keyword>
<feature type="chain" id="PRO_5045867262" evidence="1">
    <location>
        <begin position="24"/>
        <end position="341"/>
    </location>
</feature>
<dbReference type="InterPro" id="IPR011047">
    <property type="entry name" value="Quinoprotein_ADH-like_sf"/>
</dbReference>
<keyword evidence="3" id="KW-1185">Reference proteome</keyword>
<evidence type="ECO:0000256" key="1">
    <source>
        <dbReference type="SAM" id="SignalP"/>
    </source>
</evidence>
<name>A0ABQ6ABB9_9PROT</name>
<feature type="signal peptide" evidence="1">
    <location>
        <begin position="1"/>
        <end position="23"/>
    </location>
</feature>
<accession>A0ABQ6ABB9</accession>
<reference evidence="3" key="1">
    <citation type="journal article" date="2019" name="Int. J. Syst. Evol. Microbiol.">
        <title>The Global Catalogue of Microorganisms (GCM) 10K type strain sequencing project: providing services to taxonomists for standard genome sequencing and annotation.</title>
        <authorList>
            <consortium name="The Broad Institute Genomics Platform"/>
            <consortium name="The Broad Institute Genome Sequencing Center for Infectious Disease"/>
            <person name="Wu L."/>
            <person name="Ma J."/>
        </authorList>
    </citation>
    <scope>NUCLEOTIDE SEQUENCE [LARGE SCALE GENOMIC DNA]</scope>
    <source>
        <strain evidence="3">NBRC 112502</strain>
    </source>
</reference>
<dbReference type="SUPFAM" id="SSF50998">
    <property type="entry name" value="Quinoprotein alcohol dehydrogenase-like"/>
    <property type="match status" value="1"/>
</dbReference>
<dbReference type="PANTHER" id="PTHR47197:SF3">
    <property type="entry name" value="DIHYDRO-HEME D1 DEHYDROGENASE"/>
    <property type="match status" value="1"/>
</dbReference>
<proteinExistence type="predicted"/>
<dbReference type="InterPro" id="IPR015943">
    <property type="entry name" value="WD40/YVTN_repeat-like_dom_sf"/>
</dbReference>